<gene>
    <name evidence="2" type="ORF">Sjap_015374</name>
</gene>
<dbReference type="InterPro" id="IPR056579">
    <property type="entry name" value="Ufl1_N"/>
</dbReference>
<protein>
    <recommendedName>
        <fullName evidence="1">E3 UFM1-protein ligase 1-like N-terminal domain-containing protein</fullName>
    </recommendedName>
</protein>
<dbReference type="Proteomes" id="UP001417504">
    <property type="component" value="Unassembled WGS sequence"/>
</dbReference>
<dbReference type="PANTHER" id="PTHR31057:SF0">
    <property type="entry name" value="E3 UFM1-PROTEIN LIGASE 1"/>
    <property type="match status" value="1"/>
</dbReference>
<dbReference type="GO" id="GO:0034976">
    <property type="term" value="P:response to endoplasmic reticulum stress"/>
    <property type="evidence" value="ECO:0007669"/>
    <property type="project" value="TreeGrafter"/>
</dbReference>
<evidence type="ECO:0000259" key="1">
    <source>
        <dbReference type="Pfam" id="PF09743"/>
    </source>
</evidence>
<dbReference type="GO" id="GO:0032434">
    <property type="term" value="P:regulation of proteasomal ubiquitin-dependent protein catabolic process"/>
    <property type="evidence" value="ECO:0007669"/>
    <property type="project" value="TreeGrafter"/>
</dbReference>
<organism evidence="2 3">
    <name type="scientific">Stephania japonica</name>
    <dbReference type="NCBI Taxonomy" id="461633"/>
    <lineage>
        <taxon>Eukaryota</taxon>
        <taxon>Viridiplantae</taxon>
        <taxon>Streptophyta</taxon>
        <taxon>Embryophyta</taxon>
        <taxon>Tracheophyta</taxon>
        <taxon>Spermatophyta</taxon>
        <taxon>Magnoliopsida</taxon>
        <taxon>Ranunculales</taxon>
        <taxon>Menispermaceae</taxon>
        <taxon>Menispermoideae</taxon>
        <taxon>Cissampelideae</taxon>
        <taxon>Stephania</taxon>
    </lineage>
</organism>
<feature type="domain" description="E3 UFM1-protein ligase 1-like N-terminal" evidence="1">
    <location>
        <begin position="6"/>
        <end position="66"/>
    </location>
</feature>
<dbReference type="GO" id="GO:0005789">
    <property type="term" value="C:endoplasmic reticulum membrane"/>
    <property type="evidence" value="ECO:0007669"/>
    <property type="project" value="TreeGrafter"/>
</dbReference>
<evidence type="ECO:0000313" key="2">
    <source>
        <dbReference type="EMBL" id="KAK9116427.1"/>
    </source>
</evidence>
<dbReference type="EMBL" id="JBBNAE010000006">
    <property type="protein sequence ID" value="KAK9116427.1"/>
    <property type="molecule type" value="Genomic_DNA"/>
</dbReference>
<dbReference type="AlphaFoldDB" id="A0AAP0IJ98"/>
<dbReference type="GO" id="GO:1990592">
    <property type="term" value="P:protein K69-linked ufmylation"/>
    <property type="evidence" value="ECO:0007669"/>
    <property type="project" value="TreeGrafter"/>
</dbReference>
<keyword evidence="3" id="KW-1185">Reference proteome</keyword>
<dbReference type="PANTHER" id="PTHR31057">
    <property type="entry name" value="E3 UFM1-PROTEIN LIGASE 1"/>
    <property type="match status" value="1"/>
</dbReference>
<dbReference type="GO" id="GO:0061666">
    <property type="term" value="F:UFM1 ligase activity"/>
    <property type="evidence" value="ECO:0007669"/>
    <property type="project" value="InterPro"/>
</dbReference>
<sequence>MKSRIKDQLRHEMMMEIDNLGRVSQIELANVVGVDLYHIESKAHCIVVDDSVLMLIKGEIIAQSYWLEGRQLYTPAFVARVMAMVRGATRAITVSMNLSLSLFNGLVKEDEILGSIRAEVHWTLAEFAHAQRKNMDSFFSQIVNTKTLRRYPEGVPLDTVFIHPSMIDMLDSAAEDAIERGRCAGAWLSLSPIGTEMVSPWSLGMALACMPKAFSRVILAFLPYHPQERSPSYNRC</sequence>
<feature type="domain" description="E3 UFM1-protein ligase 1-like N-terminal" evidence="1">
    <location>
        <begin position="67"/>
        <end position="141"/>
    </location>
</feature>
<name>A0AAP0IJ98_9MAGN</name>
<comment type="caution">
    <text evidence="2">The sequence shown here is derived from an EMBL/GenBank/DDBJ whole genome shotgun (WGS) entry which is preliminary data.</text>
</comment>
<accession>A0AAP0IJ98</accession>
<evidence type="ECO:0000313" key="3">
    <source>
        <dbReference type="Proteomes" id="UP001417504"/>
    </source>
</evidence>
<reference evidence="2 3" key="1">
    <citation type="submission" date="2024-01" db="EMBL/GenBank/DDBJ databases">
        <title>Genome assemblies of Stephania.</title>
        <authorList>
            <person name="Yang L."/>
        </authorList>
    </citation>
    <scope>NUCLEOTIDE SEQUENCE [LARGE SCALE GENOMIC DNA]</scope>
    <source>
        <strain evidence="2">QJT</strain>
        <tissue evidence="2">Leaf</tissue>
    </source>
</reference>
<dbReference type="Pfam" id="PF09743">
    <property type="entry name" value="E3_UFM1_ligase"/>
    <property type="match status" value="2"/>
</dbReference>
<dbReference type="InterPro" id="IPR018611">
    <property type="entry name" value="Ufl1"/>
</dbReference>
<proteinExistence type="predicted"/>